<keyword evidence="6" id="KW-0808">Transferase</keyword>
<evidence type="ECO:0000256" key="11">
    <source>
        <dbReference type="PROSITE-ProRule" id="PRU10141"/>
    </source>
</evidence>
<keyword evidence="12" id="KW-0175">Coiled coil</keyword>
<evidence type="ECO:0000313" key="16">
    <source>
        <dbReference type="EMBL" id="KAK6936854.1"/>
    </source>
</evidence>
<evidence type="ECO:0000256" key="5">
    <source>
        <dbReference type="ARBA" id="ARBA00022527"/>
    </source>
</evidence>
<feature type="domain" description="Protein kinase" evidence="14">
    <location>
        <begin position="461"/>
        <end position="724"/>
    </location>
</feature>
<feature type="compositionally biased region" description="Low complexity" evidence="13">
    <location>
        <begin position="208"/>
        <end position="222"/>
    </location>
</feature>
<evidence type="ECO:0000256" key="12">
    <source>
        <dbReference type="SAM" id="Coils"/>
    </source>
</evidence>
<dbReference type="PANTHER" id="PTHR45647">
    <property type="entry name" value="OS02G0152300 PROTEIN"/>
    <property type="match status" value="1"/>
</dbReference>
<dbReference type="Gene3D" id="1.10.510.10">
    <property type="entry name" value="Transferase(Phosphotransferase) domain 1"/>
    <property type="match status" value="1"/>
</dbReference>
<evidence type="ECO:0000256" key="13">
    <source>
        <dbReference type="SAM" id="MobiDB-lite"/>
    </source>
</evidence>
<dbReference type="Gene3D" id="3.40.50.620">
    <property type="entry name" value="HUPs"/>
    <property type="match status" value="1"/>
</dbReference>
<comment type="pathway">
    <text evidence="3">Protein modification; protein ubiquitination.</text>
</comment>
<dbReference type="CDD" id="cd01989">
    <property type="entry name" value="USP_STK_Ubox_N"/>
    <property type="match status" value="1"/>
</dbReference>
<evidence type="ECO:0000256" key="4">
    <source>
        <dbReference type="ARBA" id="ARBA00012483"/>
    </source>
</evidence>
<dbReference type="GO" id="GO:0004674">
    <property type="term" value="F:protein serine/threonine kinase activity"/>
    <property type="evidence" value="ECO:0007669"/>
    <property type="project" value="UniProtKB-KW"/>
</dbReference>
<dbReference type="GO" id="GO:0005524">
    <property type="term" value="F:ATP binding"/>
    <property type="evidence" value="ECO:0007669"/>
    <property type="project" value="UniProtKB-UniRule"/>
</dbReference>
<dbReference type="AlphaFoldDB" id="A0AAN8ZDP8"/>
<dbReference type="Pfam" id="PF07714">
    <property type="entry name" value="PK_Tyr_Ser-Thr"/>
    <property type="match status" value="1"/>
</dbReference>
<evidence type="ECO:0000256" key="2">
    <source>
        <dbReference type="ARBA" id="ARBA00003861"/>
    </source>
</evidence>
<dbReference type="GO" id="GO:0016567">
    <property type="term" value="P:protein ubiquitination"/>
    <property type="evidence" value="ECO:0007669"/>
    <property type="project" value="InterPro"/>
</dbReference>
<feature type="coiled-coil region" evidence="12">
    <location>
        <begin position="383"/>
        <end position="438"/>
    </location>
</feature>
<dbReference type="PROSITE" id="PS00108">
    <property type="entry name" value="PROTEIN_KINASE_ST"/>
    <property type="match status" value="1"/>
</dbReference>
<dbReference type="InterPro" id="IPR001245">
    <property type="entry name" value="Ser-Thr/Tyr_kinase_cat_dom"/>
</dbReference>
<sequence>MLQKNRQGGIRRLTEGMEIIKAEIGLTISTVGIAIKGNRKSKYVVKWALEKFIPEGIVMFKLINVRPQITAVPTPMGSVPLSQVRDDVAAAYRKEMEWQATERLLPYKKMCIQKKVQVDLVVLESDDLASALSEEVAKCSINKLVIGASSNGMFARKYKGKTLSSRISECIPTFCTVYVVSKGKLSSIRPAASETNSSIRDDVSEASFSTSSSSYTSSSQTTDPGSITPYSHFQSASLPMQRFQALSSINQSLNSKTNLPENNHSISPSLNIVVEDHGITTCPNNSDVGYPLSRVSSGRSVITDNISWISDQTSISDTYTDVSSESQASINFEVEKLRIELRHVRGMYAIAQTETIDASRKLNDLHKCRLEEEMQLKEICLKEEKAQGLARHEKEQYEAAKREAEYVKECAERETMHRKEAENRALHEAIEREKLENALEGPAPQYQIFTWEEIVSATSSFSENNRVGMGAYGTVYKGSFHHTTAAVKILHSKDGHKTKQFQQELNILSKIHHPHLLILLGACPDHGCLVYEYMANGSLDDRLLRKGNTPPIPWFERYQIAWEVASALVFLHSTKPKPIVHRDLKPANILLDHNFVSKIGDVGLATMLHMDPTTISTMNNDTGPVGTLCYIDPEYQRTGLISPVADVYAFGMVILQLLTAKPAMALAHLVETAIENDKLLEILDLDAGEWPLKETKELAILGLSCAELRRKDRPDLKDQILPALEKLKEIANRARNSDSPIRRVPPNHFICPIVKDVMTDPCVAADGYTYERRAIEKWLEEKGTSPMTNLQLPNKNLVPNYTLLSAIMEWKSSKH</sequence>
<proteinExistence type="predicted"/>
<dbReference type="PROSITE" id="PS00107">
    <property type="entry name" value="PROTEIN_KINASE_ATP"/>
    <property type="match status" value="1"/>
</dbReference>
<dbReference type="InterPro" id="IPR013083">
    <property type="entry name" value="Znf_RING/FYVE/PHD"/>
</dbReference>
<dbReference type="InterPro" id="IPR003613">
    <property type="entry name" value="Ubox_domain"/>
</dbReference>
<dbReference type="EMBL" id="JBAMMX010000007">
    <property type="protein sequence ID" value="KAK6936854.1"/>
    <property type="molecule type" value="Genomic_DNA"/>
</dbReference>
<reference evidence="16 17" key="1">
    <citation type="submission" date="2023-12" db="EMBL/GenBank/DDBJ databases">
        <title>A high-quality genome assembly for Dillenia turbinata (Dilleniales).</title>
        <authorList>
            <person name="Chanderbali A."/>
        </authorList>
    </citation>
    <scope>NUCLEOTIDE SEQUENCE [LARGE SCALE GENOMIC DNA]</scope>
    <source>
        <strain evidence="16">LSX21</strain>
        <tissue evidence="16">Leaf</tissue>
    </source>
</reference>
<evidence type="ECO:0000256" key="9">
    <source>
        <dbReference type="ARBA" id="ARBA00022786"/>
    </source>
</evidence>
<dbReference type="SUPFAM" id="SSF57850">
    <property type="entry name" value="RING/U-box"/>
    <property type="match status" value="1"/>
</dbReference>
<evidence type="ECO:0000256" key="10">
    <source>
        <dbReference type="ARBA" id="ARBA00022840"/>
    </source>
</evidence>
<organism evidence="16 17">
    <name type="scientific">Dillenia turbinata</name>
    <dbReference type="NCBI Taxonomy" id="194707"/>
    <lineage>
        <taxon>Eukaryota</taxon>
        <taxon>Viridiplantae</taxon>
        <taxon>Streptophyta</taxon>
        <taxon>Embryophyta</taxon>
        <taxon>Tracheophyta</taxon>
        <taxon>Spermatophyta</taxon>
        <taxon>Magnoliopsida</taxon>
        <taxon>eudicotyledons</taxon>
        <taxon>Gunneridae</taxon>
        <taxon>Pentapetalae</taxon>
        <taxon>Dilleniales</taxon>
        <taxon>Dilleniaceae</taxon>
        <taxon>Dillenia</taxon>
    </lineage>
</organism>
<dbReference type="InterPro" id="IPR000719">
    <property type="entry name" value="Prot_kinase_dom"/>
</dbReference>
<comment type="caution">
    <text evidence="16">The sequence shown here is derived from an EMBL/GenBank/DDBJ whole genome shotgun (WGS) entry which is preliminary data.</text>
</comment>
<dbReference type="SMART" id="SM00220">
    <property type="entry name" value="S_TKc"/>
    <property type="match status" value="1"/>
</dbReference>
<feature type="binding site" evidence="11">
    <location>
        <position position="488"/>
    </location>
    <ligand>
        <name>ATP</name>
        <dbReference type="ChEBI" id="CHEBI:30616"/>
    </ligand>
</feature>
<protein>
    <recommendedName>
        <fullName evidence="4">RING-type E3 ubiquitin transferase</fullName>
        <ecNumber evidence="4">2.3.2.27</ecNumber>
    </recommendedName>
</protein>
<keyword evidence="7 11" id="KW-0547">Nucleotide-binding</keyword>
<dbReference type="CDD" id="cd16655">
    <property type="entry name" value="RING-Ubox_WDSUB1-like"/>
    <property type="match status" value="1"/>
</dbReference>
<dbReference type="EC" id="2.3.2.27" evidence="4"/>
<dbReference type="GO" id="GO:0061630">
    <property type="term" value="F:ubiquitin protein ligase activity"/>
    <property type="evidence" value="ECO:0007669"/>
    <property type="project" value="UniProtKB-EC"/>
</dbReference>
<evidence type="ECO:0000259" key="15">
    <source>
        <dbReference type="PROSITE" id="PS51698"/>
    </source>
</evidence>
<dbReference type="InterPro" id="IPR011009">
    <property type="entry name" value="Kinase-like_dom_sf"/>
</dbReference>
<evidence type="ECO:0000259" key="14">
    <source>
        <dbReference type="PROSITE" id="PS50011"/>
    </source>
</evidence>
<evidence type="ECO:0000256" key="6">
    <source>
        <dbReference type="ARBA" id="ARBA00022679"/>
    </source>
</evidence>
<comment type="function">
    <text evidence="2">Functions as an E3 ubiquitin ligase.</text>
</comment>
<dbReference type="PROSITE" id="PS51698">
    <property type="entry name" value="U_BOX"/>
    <property type="match status" value="1"/>
</dbReference>
<keyword evidence="17" id="KW-1185">Reference proteome</keyword>
<name>A0AAN8ZDP8_9MAGN</name>
<keyword evidence="5" id="KW-0723">Serine/threonine-protein kinase</keyword>
<feature type="domain" description="U-box" evidence="15">
    <location>
        <begin position="744"/>
        <end position="815"/>
    </location>
</feature>
<dbReference type="InterPro" id="IPR014729">
    <property type="entry name" value="Rossmann-like_a/b/a_fold"/>
</dbReference>
<dbReference type="InterPro" id="IPR008271">
    <property type="entry name" value="Ser/Thr_kinase_AS"/>
</dbReference>
<comment type="catalytic activity">
    <reaction evidence="1">
        <text>S-ubiquitinyl-[E2 ubiquitin-conjugating enzyme]-L-cysteine + [acceptor protein]-L-lysine = [E2 ubiquitin-conjugating enzyme]-L-cysteine + N(6)-ubiquitinyl-[acceptor protein]-L-lysine.</text>
        <dbReference type="EC" id="2.3.2.27"/>
    </reaction>
</comment>
<dbReference type="Pfam" id="PF04564">
    <property type="entry name" value="U-box"/>
    <property type="match status" value="1"/>
</dbReference>
<keyword evidence="8" id="KW-0418">Kinase</keyword>
<evidence type="ECO:0000256" key="3">
    <source>
        <dbReference type="ARBA" id="ARBA00004906"/>
    </source>
</evidence>
<dbReference type="SUPFAM" id="SSF52402">
    <property type="entry name" value="Adenine nucleotide alpha hydrolases-like"/>
    <property type="match status" value="1"/>
</dbReference>
<evidence type="ECO:0000313" key="17">
    <source>
        <dbReference type="Proteomes" id="UP001370490"/>
    </source>
</evidence>
<keyword evidence="9" id="KW-0833">Ubl conjugation pathway</keyword>
<accession>A0AAN8ZDP8</accession>
<dbReference type="InterPro" id="IPR017441">
    <property type="entry name" value="Protein_kinase_ATP_BS"/>
</dbReference>
<dbReference type="SUPFAM" id="SSF56112">
    <property type="entry name" value="Protein kinase-like (PK-like)"/>
    <property type="match status" value="1"/>
</dbReference>
<feature type="region of interest" description="Disordered" evidence="13">
    <location>
        <begin position="208"/>
        <end position="231"/>
    </location>
</feature>
<evidence type="ECO:0000256" key="8">
    <source>
        <dbReference type="ARBA" id="ARBA00022777"/>
    </source>
</evidence>
<gene>
    <name evidence="16" type="ORF">RJ641_033884</name>
</gene>
<keyword evidence="10 11" id="KW-0067">ATP-binding</keyword>
<dbReference type="SMART" id="SM00504">
    <property type="entry name" value="Ubox"/>
    <property type="match status" value="1"/>
</dbReference>
<evidence type="ECO:0000256" key="7">
    <source>
        <dbReference type="ARBA" id="ARBA00022741"/>
    </source>
</evidence>
<dbReference type="InterPro" id="IPR051348">
    <property type="entry name" value="U-box_ubiquitin_ligases"/>
</dbReference>
<dbReference type="Proteomes" id="UP001370490">
    <property type="component" value="Unassembled WGS sequence"/>
</dbReference>
<dbReference type="PROSITE" id="PS50011">
    <property type="entry name" value="PROTEIN_KINASE_DOM"/>
    <property type="match status" value="1"/>
</dbReference>
<dbReference type="PANTHER" id="PTHR45647:SF15">
    <property type="entry name" value="U-BOX DOMAIN-CONTAINING PROTEIN 35"/>
    <property type="match status" value="1"/>
</dbReference>
<dbReference type="Gene3D" id="3.30.200.20">
    <property type="entry name" value="Phosphorylase Kinase, domain 1"/>
    <property type="match status" value="1"/>
</dbReference>
<dbReference type="Gene3D" id="3.30.40.10">
    <property type="entry name" value="Zinc/RING finger domain, C3HC4 (zinc finger)"/>
    <property type="match status" value="1"/>
</dbReference>
<evidence type="ECO:0000256" key="1">
    <source>
        <dbReference type="ARBA" id="ARBA00000900"/>
    </source>
</evidence>